<keyword evidence="2" id="KW-0288">FMN</keyword>
<protein>
    <recommendedName>
        <fullName evidence="5">Luciferase-like domain-containing protein</fullName>
    </recommendedName>
</protein>
<dbReference type="GO" id="GO:0008726">
    <property type="term" value="F:alkanesulfonate monooxygenase activity"/>
    <property type="evidence" value="ECO:0007669"/>
    <property type="project" value="TreeGrafter"/>
</dbReference>
<name>A0A1X0DKL8_9MYCO</name>
<dbReference type="PANTHER" id="PTHR42847">
    <property type="entry name" value="ALKANESULFONATE MONOOXYGENASE"/>
    <property type="match status" value="1"/>
</dbReference>
<dbReference type="InterPro" id="IPR036661">
    <property type="entry name" value="Luciferase-like_sf"/>
</dbReference>
<dbReference type="GO" id="GO:0046306">
    <property type="term" value="P:alkanesulfonate catabolic process"/>
    <property type="evidence" value="ECO:0007669"/>
    <property type="project" value="TreeGrafter"/>
</dbReference>
<dbReference type="Pfam" id="PF00296">
    <property type="entry name" value="Bac_luciferase"/>
    <property type="match status" value="1"/>
</dbReference>
<dbReference type="InterPro" id="IPR011251">
    <property type="entry name" value="Luciferase-like_dom"/>
</dbReference>
<feature type="domain" description="Luciferase-like" evidence="5">
    <location>
        <begin position="19"/>
        <end position="216"/>
    </location>
</feature>
<evidence type="ECO:0000313" key="6">
    <source>
        <dbReference type="EMBL" id="ORA72857.1"/>
    </source>
</evidence>
<dbReference type="SUPFAM" id="SSF51679">
    <property type="entry name" value="Bacterial luciferase-like"/>
    <property type="match status" value="1"/>
</dbReference>
<evidence type="ECO:0000256" key="4">
    <source>
        <dbReference type="ARBA" id="ARBA00023033"/>
    </source>
</evidence>
<reference evidence="6 7" key="1">
    <citation type="submission" date="2016-12" db="EMBL/GenBank/DDBJ databases">
        <title>The new phylogeny of genus Mycobacterium.</title>
        <authorList>
            <person name="Tortoli E."/>
            <person name="Trovato A."/>
            <person name="Cirillo D.M."/>
        </authorList>
    </citation>
    <scope>NUCLEOTIDE SEQUENCE [LARGE SCALE GENOMIC DNA]</scope>
    <source>
        <strain evidence="6 7">DSM 45130</strain>
    </source>
</reference>
<sequence length="264" mass="28083">MEFGLHALGVGAGAERTVIDAVAAAAERTGFATLWAGDGPQATGVALDAADITWLDPFVALSFAAAATNTIELATAIQPLPERNPAVVAKQADSLNRLSGGRLLLGLEIQGAGPEATDDRRNFRAGNYADAMRELWDAATAAGNAGLRMHPPRRRAPVLFGGVDDRDLRRVVTCGDGWYGFALGDVEEAARCTSTLRRMCRKAGREFGDLRLVVSLRDPEPDDATRLADIGVDQQVLITTPPADPIAAESWVADLARRWLGARI</sequence>
<comment type="caution">
    <text evidence="6">The sequence shown here is derived from an EMBL/GenBank/DDBJ whole genome shotgun (WGS) entry which is preliminary data.</text>
</comment>
<dbReference type="Proteomes" id="UP000192801">
    <property type="component" value="Unassembled WGS sequence"/>
</dbReference>
<proteinExistence type="predicted"/>
<organism evidence="6 7">
    <name type="scientific">Mycolicibacterium insubricum</name>
    <dbReference type="NCBI Taxonomy" id="444597"/>
    <lineage>
        <taxon>Bacteria</taxon>
        <taxon>Bacillati</taxon>
        <taxon>Actinomycetota</taxon>
        <taxon>Actinomycetes</taxon>
        <taxon>Mycobacteriales</taxon>
        <taxon>Mycobacteriaceae</taxon>
        <taxon>Mycolicibacterium</taxon>
    </lineage>
</organism>
<dbReference type="STRING" id="444597.BST26_03880"/>
<dbReference type="AlphaFoldDB" id="A0A1X0DKL8"/>
<dbReference type="Gene3D" id="3.20.20.30">
    <property type="entry name" value="Luciferase-like domain"/>
    <property type="match status" value="1"/>
</dbReference>
<evidence type="ECO:0000259" key="5">
    <source>
        <dbReference type="Pfam" id="PF00296"/>
    </source>
</evidence>
<gene>
    <name evidence="6" type="ORF">BST26_03880</name>
</gene>
<keyword evidence="7" id="KW-1185">Reference proteome</keyword>
<dbReference type="InterPro" id="IPR050172">
    <property type="entry name" value="SsuD_RutA_monooxygenase"/>
</dbReference>
<evidence type="ECO:0000256" key="1">
    <source>
        <dbReference type="ARBA" id="ARBA00022630"/>
    </source>
</evidence>
<evidence type="ECO:0000313" key="7">
    <source>
        <dbReference type="Proteomes" id="UP000192801"/>
    </source>
</evidence>
<evidence type="ECO:0000256" key="2">
    <source>
        <dbReference type="ARBA" id="ARBA00022643"/>
    </source>
</evidence>
<accession>A0A1X0DKL8</accession>
<dbReference type="PANTHER" id="PTHR42847:SF4">
    <property type="entry name" value="ALKANESULFONATE MONOOXYGENASE-RELATED"/>
    <property type="match status" value="1"/>
</dbReference>
<keyword evidence="4" id="KW-0503">Monooxygenase</keyword>
<dbReference type="RefSeq" id="WP_083029552.1">
    <property type="nucleotide sequence ID" value="NZ_AP022618.1"/>
</dbReference>
<keyword evidence="1" id="KW-0285">Flavoprotein</keyword>
<evidence type="ECO:0000256" key="3">
    <source>
        <dbReference type="ARBA" id="ARBA00023002"/>
    </source>
</evidence>
<keyword evidence="3" id="KW-0560">Oxidoreductase</keyword>
<dbReference type="EMBL" id="MVHS01000006">
    <property type="protein sequence ID" value="ORA72857.1"/>
    <property type="molecule type" value="Genomic_DNA"/>
</dbReference>